<feature type="compositionally biased region" description="Basic and acidic residues" evidence="1">
    <location>
        <begin position="179"/>
        <end position="193"/>
    </location>
</feature>
<evidence type="ECO:0000313" key="3">
    <source>
        <dbReference type="Proteomes" id="UP000320762"/>
    </source>
</evidence>
<evidence type="ECO:0000313" key="2">
    <source>
        <dbReference type="EMBL" id="TRM68716.1"/>
    </source>
</evidence>
<reference evidence="2 3" key="1">
    <citation type="journal article" date="2019" name="New Phytol.">
        <title>Comparative genomics reveals unique wood-decay strategies and fruiting body development in the Schizophyllaceae.</title>
        <authorList>
            <person name="Almasi E."/>
            <person name="Sahu N."/>
            <person name="Krizsan K."/>
            <person name="Balint B."/>
            <person name="Kovacs G.M."/>
            <person name="Kiss B."/>
            <person name="Cseklye J."/>
            <person name="Drula E."/>
            <person name="Henrissat B."/>
            <person name="Nagy I."/>
            <person name="Chovatia M."/>
            <person name="Adam C."/>
            <person name="LaButti K."/>
            <person name="Lipzen A."/>
            <person name="Riley R."/>
            <person name="Grigoriev I.V."/>
            <person name="Nagy L.G."/>
        </authorList>
    </citation>
    <scope>NUCLEOTIDE SEQUENCE [LARGE SCALE GENOMIC DNA]</scope>
    <source>
        <strain evidence="2 3">NL-1724</strain>
    </source>
</reference>
<sequence>MTTARYFSLSPSLNTDCHDRKCIERRREHCYMRHDDLCRPPISHRIPVLSHLSPLANMSQSTEDAQQLFQDIDNLHLTARYYVDTLLHTRPTIKKEKKPENRLHTRPTIKKEKKPENRLNEVPKICRHCQPSTTRRYEHTPIRRLDSFRSAPATTTPMLSRRWTRAHSSLPQPVSGVLKESRCPGSIHDEPSR</sequence>
<accession>A0A550CV96</accession>
<dbReference type="AlphaFoldDB" id="A0A550CV96"/>
<proteinExistence type="predicted"/>
<gene>
    <name evidence="2" type="ORF">BD626DRAFT_120093</name>
</gene>
<keyword evidence="3" id="KW-1185">Reference proteome</keyword>
<organism evidence="2 3">
    <name type="scientific">Schizophyllum amplum</name>
    <dbReference type="NCBI Taxonomy" id="97359"/>
    <lineage>
        <taxon>Eukaryota</taxon>
        <taxon>Fungi</taxon>
        <taxon>Dikarya</taxon>
        <taxon>Basidiomycota</taxon>
        <taxon>Agaricomycotina</taxon>
        <taxon>Agaricomycetes</taxon>
        <taxon>Agaricomycetidae</taxon>
        <taxon>Agaricales</taxon>
        <taxon>Schizophyllaceae</taxon>
        <taxon>Schizophyllum</taxon>
    </lineage>
</organism>
<comment type="caution">
    <text evidence="2">The sequence shown here is derived from an EMBL/GenBank/DDBJ whole genome shotgun (WGS) entry which is preliminary data.</text>
</comment>
<name>A0A550CV96_9AGAR</name>
<dbReference type="Proteomes" id="UP000320762">
    <property type="component" value="Unassembled WGS sequence"/>
</dbReference>
<dbReference type="EMBL" id="VDMD01000002">
    <property type="protein sequence ID" value="TRM68716.1"/>
    <property type="molecule type" value="Genomic_DNA"/>
</dbReference>
<evidence type="ECO:0000256" key="1">
    <source>
        <dbReference type="SAM" id="MobiDB-lite"/>
    </source>
</evidence>
<feature type="region of interest" description="Disordered" evidence="1">
    <location>
        <begin position="166"/>
        <end position="193"/>
    </location>
</feature>
<protein>
    <submittedName>
        <fullName evidence="2">Uncharacterized protein</fullName>
    </submittedName>
</protein>